<feature type="transmembrane region" description="Helical" evidence="1">
    <location>
        <begin position="125"/>
        <end position="142"/>
    </location>
</feature>
<keyword evidence="1" id="KW-1133">Transmembrane helix</keyword>
<dbReference type="OrthoDB" id="8478915at2"/>
<feature type="transmembrane region" description="Helical" evidence="1">
    <location>
        <begin position="57"/>
        <end position="81"/>
    </location>
</feature>
<keyword evidence="3" id="KW-1185">Reference proteome</keyword>
<evidence type="ECO:0000313" key="2">
    <source>
        <dbReference type="EMBL" id="GCE29630.1"/>
    </source>
</evidence>
<keyword evidence="1" id="KW-0472">Membrane</keyword>
<name>A0A402BEA5_9CHLR</name>
<reference evidence="3" key="1">
    <citation type="submission" date="2018-12" db="EMBL/GenBank/DDBJ databases">
        <title>Tengunoibacter tsumagoiensis gen. nov., sp. nov., Dictyobacter kobayashii sp. nov., D. alpinus sp. nov., and D. joshuensis sp. nov. and description of Dictyobacteraceae fam. nov. within the order Ktedonobacterales isolated from Tengu-no-mugimeshi.</title>
        <authorList>
            <person name="Wang C.M."/>
            <person name="Zheng Y."/>
            <person name="Sakai Y."/>
            <person name="Toyoda A."/>
            <person name="Minakuchi Y."/>
            <person name="Abe K."/>
            <person name="Yokota A."/>
            <person name="Yabe S."/>
        </authorList>
    </citation>
    <scope>NUCLEOTIDE SEQUENCE [LARGE SCALE GENOMIC DNA]</scope>
    <source>
        <strain evidence="3">Uno16</strain>
    </source>
</reference>
<feature type="transmembrane region" description="Helical" evidence="1">
    <location>
        <begin position="163"/>
        <end position="181"/>
    </location>
</feature>
<dbReference type="InterPro" id="IPR009339">
    <property type="entry name" value="DUF998"/>
</dbReference>
<feature type="transmembrane region" description="Helical" evidence="1">
    <location>
        <begin position="93"/>
        <end position="113"/>
    </location>
</feature>
<protein>
    <submittedName>
        <fullName evidence="2">Membrane protein</fullName>
    </submittedName>
</protein>
<dbReference type="Proteomes" id="UP000287171">
    <property type="component" value="Unassembled WGS sequence"/>
</dbReference>
<comment type="caution">
    <text evidence="2">The sequence shown here is derived from an EMBL/GenBank/DDBJ whole genome shotgun (WGS) entry which is preliminary data.</text>
</comment>
<sequence>MKLASQQTQRFKPHWLPLVTQGGILLYLVLVVTLHVLRPDYTPLFHAESDFAVGPFSFLMTIAFVVRGLLSLALLPVLWPLAASTSMRRHPGLLSLTLWGIGSLLLACFPTDLEGTTHHTLHGGLHLLLAVIAFTGMLVATFRLPRLFERDWRATLSGRGLSIIAWLMLIAFVTMFTAIGIEMGQHSSGYFGLFERIFIGLSLLWLWLVAHHLRKTSA</sequence>
<feature type="transmembrane region" description="Helical" evidence="1">
    <location>
        <begin position="193"/>
        <end position="210"/>
    </location>
</feature>
<dbReference type="RefSeq" id="WP_126629858.1">
    <property type="nucleotide sequence ID" value="NZ_BIFT01000002.1"/>
</dbReference>
<proteinExistence type="predicted"/>
<accession>A0A402BEA5</accession>
<feature type="transmembrane region" description="Helical" evidence="1">
    <location>
        <begin position="15"/>
        <end position="37"/>
    </location>
</feature>
<dbReference type="AlphaFoldDB" id="A0A402BEA5"/>
<organism evidence="2 3">
    <name type="scientific">Dictyobacter alpinus</name>
    <dbReference type="NCBI Taxonomy" id="2014873"/>
    <lineage>
        <taxon>Bacteria</taxon>
        <taxon>Bacillati</taxon>
        <taxon>Chloroflexota</taxon>
        <taxon>Ktedonobacteria</taxon>
        <taxon>Ktedonobacterales</taxon>
        <taxon>Dictyobacteraceae</taxon>
        <taxon>Dictyobacter</taxon>
    </lineage>
</organism>
<gene>
    <name evidence="2" type="ORF">KDA_51140</name>
</gene>
<dbReference type="Pfam" id="PF06197">
    <property type="entry name" value="DUF998"/>
    <property type="match status" value="1"/>
</dbReference>
<dbReference type="EMBL" id="BIFT01000002">
    <property type="protein sequence ID" value="GCE29630.1"/>
    <property type="molecule type" value="Genomic_DNA"/>
</dbReference>
<keyword evidence="1" id="KW-0812">Transmembrane</keyword>
<evidence type="ECO:0000313" key="3">
    <source>
        <dbReference type="Proteomes" id="UP000287171"/>
    </source>
</evidence>
<evidence type="ECO:0000256" key="1">
    <source>
        <dbReference type="SAM" id="Phobius"/>
    </source>
</evidence>